<dbReference type="GO" id="GO:0051537">
    <property type="term" value="F:2 iron, 2 sulfur cluster binding"/>
    <property type="evidence" value="ECO:0007669"/>
    <property type="project" value="UniProtKB-KW"/>
</dbReference>
<dbReference type="InterPro" id="IPR036010">
    <property type="entry name" value="2Fe-2S_ferredoxin-like_sf"/>
</dbReference>
<dbReference type="EC" id="1.-.-.-" evidence="12"/>
<evidence type="ECO:0000313" key="12">
    <source>
        <dbReference type="EMBL" id="BAT57499.1"/>
    </source>
</evidence>
<protein>
    <submittedName>
        <fullName evidence="12">1,2-phenylacetyl-CoA epoxidase, subunit E</fullName>
        <ecNumber evidence="12">1.-.-.-</ecNumber>
    </submittedName>
</protein>
<dbReference type="PANTHER" id="PTHR47354">
    <property type="entry name" value="NADH OXIDOREDUCTASE HCR"/>
    <property type="match status" value="1"/>
</dbReference>
<dbReference type="CDD" id="cd06214">
    <property type="entry name" value="PA_degradation_oxidoreductase_like"/>
    <property type="match status" value="1"/>
</dbReference>
<dbReference type="InterPro" id="IPR011884">
    <property type="entry name" value="PaaE"/>
</dbReference>
<evidence type="ECO:0000259" key="11">
    <source>
        <dbReference type="PROSITE" id="PS51384"/>
    </source>
</evidence>
<dbReference type="KEGG" id="vgo:GJW-30_1_00004"/>
<dbReference type="Gene3D" id="2.40.30.10">
    <property type="entry name" value="Translation factors"/>
    <property type="match status" value="1"/>
</dbReference>
<dbReference type="InterPro" id="IPR050415">
    <property type="entry name" value="MRET"/>
</dbReference>
<evidence type="ECO:0000256" key="6">
    <source>
        <dbReference type="ARBA" id="ARBA00023002"/>
    </source>
</evidence>
<evidence type="ECO:0000256" key="3">
    <source>
        <dbReference type="ARBA" id="ARBA00022714"/>
    </source>
</evidence>
<keyword evidence="7" id="KW-0408">Iron</keyword>
<dbReference type="InterPro" id="IPR008333">
    <property type="entry name" value="Cbr1-like_FAD-bd_dom"/>
</dbReference>
<keyword evidence="8" id="KW-0411">Iron-sulfur</keyword>
<dbReference type="NCBIfam" id="TIGR02160">
    <property type="entry name" value="PA_CoA_Oxy5"/>
    <property type="match status" value="1"/>
</dbReference>
<dbReference type="PROSITE" id="PS51384">
    <property type="entry name" value="FAD_FR"/>
    <property type="match status" value="1"/>
</dbReference>
<dbReference type="InterPro" id="IPR017927">
    <property type="entry name" value="FAD-bd_FR_type"/>
</dbReference>
<dbReference type="GO" id="GO:0050660">
    <property type="term" value="F:flavin adenine dinucleotide binding"/>
    <property type="evidence" value="ECO:0007669"/>
    <property type="project" value="TreeGrafter"/>
</dbReference>
<dbReference type="Gene3D" id="3.40.50.80">
    <property type="entry name" value="Nucleotide-binding domain of ferredoxin-NADP reductase (FNR) module"/>
    <property type="match status" value="1"/>
</dbReference>
<keyword evidence="4" id="KW-0479">Metal-binding</keyword>
<evidence type="ECO:0000256" key="2">
    <source>
        <dbReference type="ARBA" id="ARBA00022630"/>
    </source>
</evidence>
<comment type="cofactor">
    <cofactor evidence="9">
        <name>[2Fe-2S] cluster</name>
        <dbReference type="ChEBI" id="CHEBI:190135"/>
    </cofactor>
</comment>
<dbReference type="RefSeq" id="WP_096350260.1">
    <property type="nucleotide sequence ID" value="NZ_AP014946.1"/>
</dbReference>
<dbReference type="PROSITE" id="PS51085">
    <property type="entry name" value="2FE2S_FER_2"/>
    <property type="match status" value="1"/>
</dbReference>
<evidence type="ECO:0000256" key="5">
    <source>
        <dbReference type="ARBA" id="ARBA00022827"/>
    </source>
</evidence>
<keyword evidence="5" id="KW-0274">FAD</keyword>
<keyword evidence="13" id="KW-1185">Reference proteome</keyword>
<dbReference type="SUPFAM" id="SSF63380">
    <property type="entry name" value="Riboflavin synthase domain-like"/>
    <property type="match status" value="1"/>
</dbReference>
<dbReference type="InterPro" id="IPR001709">
    <property type="entry name" value="Flavoprot_Pyr_Nucl_cyt_Rdtase"/>
</dbReference>
<evidence type="ECO:0000256" key="1">
    <source>
        <dbReference type="ARBA" id="ARBA00001974"/>
    </source>
</evidence>
<dbReference type="Proteomes" id="UP000236884">
    <property type="component" value="Chromosome"/>
</dbReference>
<keyword evidence="3" id="KW-0001">2Fe-2S</keyword>
<name>A0A0S3PNJ1_9BRAD</name>
<dbReference type="EMBL" id="AP014946">
    <property type="protein sequence ID" value="BAT57499.1"/>
    <property type="molecule type" value="Genomic_DNA"/>
</dbReference>
<gene>
    <name evidence="12" type="primary">paaE</name>
    <name evidence="12" type="ORF">GJW-30_1_00004</name>
</gene>
<accession>A0A0S3PNJ1</accession>
<dbReference type="Gene3D" id="3.10.20.30">
    <property type="match status" value="1"/>
</dbReference>
<dbReference type="GO" id="GO:0010124">
    <property type="term" value="P:phenylacetate catabolic process"/>
    <property type="evidence" value="ECO:0007669"/>
    <property type="project" value="InterPro"/>
</dbReference>
<dbReference type="CDD" id="cd00207">
    <property type="entry name" value="fer2"/>
    <property type="match status" value="1"/>
</dbReference>
<dbReference type="PRINTS" id="PR00406">
    <property type="entry name" value="CYTB5RDTASE"/>
</dbReference>
<keyword evidence="2" id="KW-0285">Flavoprotein</keyword>
<dbReference type="SUPFAM" id="SSF54292">
    <property type="entry name" value="2Fe-2S ferredoxin-like"/>
    <property type="match status" value="1"/>
</dbReference>
<evidence type="ECO:0000256" key="4">
    <source>
        <dbReference type="ARBA" id="ARBA00022723"/>
    </source>
</evidence>
<dbReference type="SUPFAM" id="SSF52343">
    <property type="entry name" value="Ferredoxin reductase-like, C-terminal NADP-linked domain"/>
    <property type="match status" value="1"/>
</dbReference>
<dbReference type="PRINTS" id="PR00371">
    <property type="entry name" value="FPNCR"/>
</dbReference>
<sequence length="358" mass="38847">MAIAFHKLTVSDVRRETPDAVSIAFAVPPDLADDYRFVPGQHLTLRRDVSGEDQRRSYSICTAEDEGELRIAVKQVDGGVFSTFANSTIKVGDTLDVMTPQGRFGVPHDAMAARTYLAVAAGSGITPVMSMMKTVLRNEPMSRFILIYGNRTAQTIIFKDALDDLKDKYLGRLVVHHVLSREPQEVPMLSGRIDGEKLSALVRASGPVAGIDHAFLCGPGALITESKAALEQLGLPTERIHIEYFSTDGMPVERRVVASQASDEVASATAAIMLDGAYQEVPMRAGESVMDAGIRAGLEMPYSCKGGMCCTCRAKVTEGEVEMDLNYSLEPWELEAGFVLTCQAHPKTSRIAVDFDAV</sequence>
<dbReference type="OrthoDB" id="9796486at2"/>
<dbReference type="InterPro" id="IPR039261">
    <property type="entry name" value="FNR_nucleotide-bd"/>
</dbReference>
<feature type="domain" description="2Fe-2S ferredoxin-type" evidence="10">
    <location>
        <begin position="268"/>
        <end position="358"/>
    </location>
</feature>
<reference evidence="12 13" key="1">
    <citation type="submission" date="2015-08" db="EMBL/GenBank/DDBJ databases">
        <title>Investigation of the bacterial diversity of lava forest soil.</title>
        <authorList>
            <person name="Lee J.S."/>
        </authorList>
    </citation>
    <scope>NUCLEOTIDE SEQUENCE [LARGE SCALE GENOMIC DNA]</scope>
    <source>
        <strain evidence="12 13">GJW-30</strain>
    </source>
</reference>
<feature type="domain" description="FAD-binding FR-type" evidence="11">
    <location>
        <begin position="3"/>
        <end position="107"/>
    </location>
</feature>
<proteinExistence type="predicted"/>
<evidence type="ECO:0000256" key="8">
    <source>
        <dbReference type="ARBA" id="ARBA00023014"/>
    </source>
</evidence>
<dbReference type="PANTHER" id="PTHR47354:SF8">
    <property type="entry name" value="1,2-PHENYLACETYL-COA EPOXIDASE, SUBUNIT E"/>
    <property type="match status" value="1"/>
</dbReference>
<comment type="cofactor">
    <cofactor evidence="1">
        <name>FAD</name>
        <dbReference type="ChEBI" id="CHEBI:57692"/>
    </cofactor>
</comment>
<dbReference type="AlphaFoldDB" id="A0A0S3PNJ1"/>
<dbReference type="Pfam" id="PF00111">
    <property type="entry name" value="Fer2"/>
    <property type="match status" value="1"/>
</dbReference>
<dbReference type="InterPro" id="IPR012675">
    <property type="entry name" value="Beta-grasp_dom_sf"/>
</dbReference>
<dbReference type="InterPro" id="IPR001433">
    <property type="entry name" value="OxRdtase_FAD/NAD-bd"/>
</dbReference>
<dbReference type="GO" id="GO:0016491">
    <property type="term" value="F:oxidoreductase activity"/>
    <property type="evidence" value="ECO:0007669"/>
    <property type="project" value="UniProtKB-KW"/>
</dbReference>
<evidence type="ECO:0000313" key="13">
    <source>
        <dbReference type="Proteomes" id="UP000236884"/>
    </source>
</evidence>
<dbReference type="InterPro" id="IPR017938">
    <property type="entry name" value="Riboflavin_synthase-like_b-brl"/>
</dbReference>
<evidence type="ECO:0000259" key="10">
    <source>
        <dbReference type="PROSITE" id="PS51085"/>
    </source>
</evidence>
<dbReference type="InterPro" id="IPR001041">
    <property type="entry name" value="2Fe-2S_ferredoxin-type"/>
</dbReference>
<evidence type="ECO:0000256" key="7">
    <source>
        <dbReference type="ARBA" id="ARBA00023004"/>
    </source>
</evidence>
<dbReference type="Pfam" id="PF00175">
    <property type="entry name" value="NAD_binding_1"/>
    <property type="match status" value="1"/>
</dbReference>
<keyword evidence="6 12" id="KW-0560">Oxidoreductase</keyword>
<organism evidence="12 13">
    <name type="scientific">Variibacter gotjawalensis</name>
    <dbReference type="NCBI Taxonomy" id="1333996"/>
    <lineage>
        <taxon>Bacteria</taxon>
        <taxon>Pseudomonadati</taxon>
        <taxon>Pseudomonadota</taxon>
        <taxon>Alphaproteobacteria</taxon>
        <taxon>Hyphomicrobiales</taxon>
        <taxon>Nitrobacteraceae</taxon>
        <taxon>Variibacter</taxon>
    </lineage>
</organism>
<dbReference type="GO" id="GO:0046872">
    <property type="term" value="F:metal ion binding"/>
    <property type="evidence" value="ECO:0007669"/>
    <property type="project" value="UniProtKB-KW"/>
</dbReference>
<dbReference type="Pfam" id="PF00970">
    <property type="entry name" value="FAD_binding_6"/>
    <property type="match status" value="1"/>
</dbReference>
<evidence type="ECO:0000256" key="9">
    <source>
        <dbReference type="ARBA" id="ARBA00034078"/>
    </source>
</evidence>